<organism evidence="2">
    <name type="scientific">marine metagenome</name>
    <dbReference type="NCBI Taxonomy" id="408172"/>
    <lineage>
        <taxon>unclassified sequences</taxon>
        <taxon>metagenomes</taxon>
        <taxon>ecological metagenomes</taxon>
    </lineage>
</organism>
<evidence type="ECO:0000259" key="1">
    <source>
        <dbReference type="Pfam" id="PF09861"/>
    </source>
</evidence>
<reference evidence="2" key="1">
    <citation type="submission" date="2018-05" db="EMBL/GenBank/DDBJ databases">
        <authorList>
            <person name="Lanie J.A."/>
            <person name="Ng W.-L."/>
            <person name="Kazmierczak K.M."/>
            <person name="Andrzejewski T.M."/>
            <person name="Davidsen T.M."/>
            <person name="Wayne K.J."/>
            <person name="Tettelin H."/>
            <person name="Glass J.I."/>
            <person name="Rusch D."/>
            <person name="Podicherti R."/>
            <person name="Tsui H.-C.T."/>
            <person name="Winkler M.E."/>
        </authorList>
    </citation>
    <scope>NUCLEOTIDE SEQUENCE</scope>
</reference>
<dbReference type="GO" id="GO:0050043">
    <property type="term" value="F:lactate racemase activity"/>
    <property type="evidence" value="ECO:0007669"/>
    <property type="project" value="InterPro"/>
</dbReference>
<sequence length="64" mass="7107">MSSLTNPINSPPLKNLYKKGMKVGISVCDHTRAQPRNEIIKCIMELLGNIDKENLLIFIATGSH</sequence>
<name>A0A382YWW9_9ZZZZ</name>
<evidence type="ECO:0000313" key="2">
    <source>
        <dbReference type="EMBL" id="SVD87028.1"/>
    </source>
</evidence>
<dbReference type="EMBL" id="UINC01178715">
    <property type="protein sequence ID" value="SVD87028.1"/>
    <property type="molecule type" value="Genomic_DNA"/>
</dbReference>
<dbReference type="InterPro" id="IPR018657">
    <property type="entry name" value="LarA-like_N"/>
</dbReference>
<dbReference type="AlphaFoldDB" id="A0A382YWW9"/>
<accession>A0A382YWW9</accession>
<feature type="domain" description="LarA-like N-terminal" evidence="1">
    <location>
        <begin position="3"/>
        <end position="64"/>
    </location>
</feature>
<dbReference type="Pfam" id="PF09861">
    <property type="entry name" value="Lar_N"/>
    <property type="match status" value="1"/>
</dbReference>
<gene>
    <name evidence="2" type="ORF">METZ01_LOCUS439882</name>
</gene>
<proteinExistence type="predicted"/>
<feature type="non-terminal residue" evidence="2">
    <location>
        <position position="64"/>
    </location>
</feature>
<dbReference type="Gene3D" id="3.40.50.11440">
    <property type="match status" value="1"/>
</dbReference>
<protein>
    <recommendedName>
        <fullName evidence="1">LarA-like N-terminal domain-containing protein</fullName>
    </recommendedName>
</protein>